<evidence type="ECO:0000313" key="2">
    <source>
        <dbReference type="Proteomes" id="UP000634229"/>
    </source>
</evidence>
<organism evidence="1 2">
    <name type="scientific">Streptomyces coffeae</name>
    <dbReference type="NCBI Taxonomy" id="621382"/>
    <lineage>
        <taxon>Bacteria</taxon>
        <taxon>Bacillati</taxon>
        <taxon>Actinomycetota</taxon>
        <taxon>Actinomycetes</taxon>
        <taxon>Kitasatosporales</taxon>
        <taxon>Streptomycetaceae</taxon>
        <taxon>Streptomyces</taxon>
    </lineage>
</organism>
<evidence type="ECO:0000313" key="1">
    <source>
        <dbReference type="EMBL" id="MBL1102390.1"/>
    </source>
</evidence>
<dbReference type="EMBL" id="JAERRF010000044">
    <property type="protein sequence ID" value="MBL1102390.1"/>
    <property type="molecule type" value="Genomic_DNA"/>
</dbReference>
<sequence>MLRRRDRIRKVRISPELDDRDLRRALAEIRPSHQLHGLGADRTHAAWQPIADLPRATGSDWDRRTHRICVLARTLPPAVADRWATARPESPDAAVVQAHVLAGRAPEHGREAAARAEKLCLRAAEACPADPAPWIALLSLLRAMGIPVRHARPVWNEIAARDPTNRCAHHELLRYISPRECGSLIGMDEFARSAAETAPHGSPLAMLPLAARTEHYAHRLRPDSPDTIGAGTHWHGPHVAKEIDTALTRWFDTPAAPHAQAMADLNLLAFALTRTQRLPEAARAFRRIGRHMTLYPWDLVPDPVDTFLYWRDRGRT</sequence>
<protein>
    <recommendedName>
        <fullName evidence="3">DUF4034 domain-containing protein</fullName>
    </recommendedName>
</protein>
<dbReference type="Proteomes" id="UP000634229">
    <property type="component" value="Unassembled WGS sequence"/>
</dbReference>
<gene>
    <name evidence="1" type="ORF">JK363_38405</name>
</gene>
<comment type="caution">
    <text evidence="1">The sequence shown here is derived from an EMBL/GenBank/DDBJ whole genome shotgun (WGS) entry which is preliminary data.</text>
</comment>
<dbReference type="RefSeq" id="WP_201882758.1">
    <property type="nucleotide sequence ID" value="NZ_JAERRF010000044.1"/>
</dbReference>
<keyword evidence="2" id="KW-1185">Reference proteome</keyword>
<accession>A0ABS1NR21</accession>
<evidence type="ECO:0008006" key="3">
    <source>
        <dbReference type="Google" id="ProtNLM"/>
    </source>
</evidence>
<name>A0ABS1NR21_9ACTN</name>
<proteinExistence type="predicted"/>
<reference evidence="1 2" key="1">
    <citation type="submission" date="2021-01" db="EMBL/GenBank/DDBJ databases">
        <title>WGS of actinomycetes isolated from Thailand.</title>
        <authorList>
            <person name="Thawai C."/>
        </authorList>
    </citation>
    <scope>NUCLEOTIDE SEQUENCE [LARGE SCALE GENOMIC DNA]</scope>
    <source>
        <strain evidence="1 2">CA1R205</strain>
    </source>
</reference>